<dbReference type="Proteomes" id="UP000291469">
    <property type="component" value="Chromosome"/>
</dbReference>
<feature type="transmembrane region" description="Helical" evidence="6">
    <location>
        <begin position="52"/>
        <end position="73"/>
    </location>
</feature>
<dbReference type="AlphaFoldDB" id="A0A411YCT3"/>
<feature type="transmembrane region" description="Helical" evidence="6">
    <location>
        <begin position="180"/>
        <end position="198"/>
    </location>
</feature>
<dbReference type="Pfam" id="PF01699">
    <property type="entry name" value="Na_Ca_ex"/>
    <property type="match status" value="2"/>
</dbReference>
<feature type="domain" description="Sodium/calcium exchanger membrane region" evidence="7">
    <location>
        <begin position="243"/>
        <end position="383"/>
    </location>
</feature>
<dbReference type="PANTHER" id="PTHR10846">
    <property type="entry name" value="SODIUM/POTASSIUM/CALCIUM EXCHANGER"/>
    <property type="match status" value="1"/>
</dbReference>
<keyword evidence="3 6" id="KW-1133">Transmembrane helix</keyword>
<proteinExistence type="predicted"/>
<dbReference type="GO" id="GO:0006874">
    <property type="term" value="P:intracellular calcium ion homeostasis"/>
    <property type="evidence" value="ECO:0007669"/>
    <property type="project" value="TreeGrafter"/>
</dbReference>
<comment type="subcellular location">
    <subcellularLocation>
        <location evidence="1">Membrane</location>
        <topology evidence="1">Multi-pass membrane protein</topology>
    </subcellularLocation>
</comment>
<dbReference type="GO" id="GO:0008273">
    <property type="term" value="F:calcium, potassium:sodium antiporter activity"/>
    <property type="evidence" value="ECO:0007669"/>
    <property type="project" value="TreeGrafter"/>
</dbReference>
<evidence type="ECO:0000259" key="7">
    <source>
        <dbReference type="Pfam" id="PF01699"/>
    </source>
</evidence>
<feature type="transmembrane region" description="Helical" evidence="6">
    <location>
        <begin position="243"/>
        <end position="265"/>
    </location>
</feature>
<feature type="compositionally biased region" description="Gly residues" evidence="5">
    <location>
        <begin position="215"/>
        <end position="228"/>
    </location>
</feature>
<feature type="transmembrane region" description="Helical" evidence="6">
    <location>
        <begin position="129"/>
        <end position="148"/>
    </location>
</feature>
<dbReference type="GO" id="GO:0005886">
    <property type="term" value="C:plasma membrane"/>
    <property type="evidence" value="ECO:0007669"/>
    <property type="project" value="TreeGrafter"/>
</dbReference>
<feature type="transmembrane region" description="Helical" evidence="6">
    <location>
        <begin position="366"/>
        <end position="385"/>
    </location>
</feature>
<dbReference type="GO" id="GO:0005262">
    <property type="term" value="F:calcium channel activity"/>
    <property type="evidence" value="ECO:0007669"/>
    <property type="project" value="TreeGrafter"/>
</dbReference>
<reference evidence="8 9" key="1">
    <citation type="submission" date="2019-01" db="EMBL/GenBank/DDBJ databases">
        <title>Egibacter rhizosphaerae EGI 80759T.</title>
        <authorList>
            <person name="Chen D.-D."/>
            <person name="Tian Y."/>
            <person name="Jiao J.-Y."/>
            <person name="Zhang X.-T."/>
            <person name="Zhang Y.-G."/>
            <person name="Zhang Y."/>
            <person name="Xiao M."/>
            <person name="Shu W.-S."/>
            <person name="Li W.-J."/>
        </authorList>
    </citation>
    <scope>NUCLEOTIDE SEQUENCE [LARGE SCALE GENOMIC DNA]</scope>
    <source>
        <strain evidence="8 9">EGI 80759</strain>
    </source>
</reference>
<evidence type="ECO:0000256" key="2">
    <source>
        <dbReference type="ARBA" id="ARBA00022692"/>
    </source>
</evidence>
<feature type="transmembrane region" description="Helical" evidence="6">
    <location>
        <begin position="85"/>
        <end position="109"/>
    </location>
</feature>
<feature type="transmembrane region" description="Helical" evidence="6">
    <location>
        <begin position="155"/>
        <end position="174"/>
    </location>
</feature>
<evidence type="ECO:0000256" key="6">
    <source>
        <dbReference type="SAM" id="Phobius"/>
    </source>
</evidence>
<evidence type="ECO:0000256" key="3">
    <source>
        <dbReference type="ARBA" id="ARBA00022989"/>
    </source>
</evidence>
<dbReference type="InterPro" id="IPR044880">
    <property type="entry name" value="NCX_ion-bd_dom_sf"/>
</dbReference>
<feature type="transmembrane region" description="Helical" evidence="6">
    <location>
        <begin position="339"/>
        <end position="359"/>
    </location>
</feature>
<evidence type="ECO:0000256" key="1">
    <source>
        <dbReference type="ARBA" id="ARBA00004141"/>
    </source>
</evidence>
<dbReference type="InterPro" id="IPR004481">
    <property type="entry name" value="K/Na/Ca-exchanger"/>
</dbReference>
<name>A0A411YCT3_9ACTN</name>
<evidence type="ECO:0000256" key="4">
    <source>
        <dbReference type="ARBA" id="ARBA00023136"/>
    </source>
</evidence>
<keyword evidence="4 6" id="KW-0472">Membrane</keyword>
<dbReference type="OrthoDB" id="9794225at2"/>
<evidence type="ECO:0000313" key="8">
    <source>
        <dbReference type="EMBL" id="QBI18972.1"/>
    </source>
</evidence>
<evidence type="ECO:0000313" key="9">
    <source>
        <dbReference type="Proteomes" id="UP000291469"/>
    </source>
</evidence>
<feature type="domain" description="Sodium/calcium exchanger membrane region" evidence="7">
    <location>
        <begin position="55"/>
        <end position="190"/>
    </location>
</feature>
<dbReference type="EMBL" id="CP036402">
    <property type="protein sequence ID" value="QBI18972.1"/>
    <property type="molecule type" value="Genomic_DNA"/>
</dbReference>
<keyword evidence="2 6" id="KW-0812">Transmembrane</keyword>
<dbReference type="NCBIfam" id="TIGR00367">
    <property type="entry name" value="calcium/sodium antiporter"/>
    <property type="match status" value="1"/>
</dbReference>
<keyword evidence="9" id="KW-1185">Reference proteome</keyword>
<sequence length="386" mass="38822">MQAPRDRRRGGPPSRGVARIAQRAARGALAYRRLARCPVPAPAGGTVLDHPLALLTGIVIGLVLLTVAADRFVVGAARLSLSLRLPPVVVGAVVIGFGTSLPEFLVSALGSAQNATGVAYGNVVGSNTANMLLVLGAAAVVSPVTTTVTTLRREVPMMLVGVVLLAGLAADGFVGRPEGAALLAVGIAALGLLTWFAVADRGSGRFAADVTETAGGTGGTEHGAGPPGGRSTPRTWRGHRARAAWMTVVGLLGTLAGAHLLVISASGLARAVGIAEAVVGLTVVAIGTSLPELVTAVAAARRRQADLVVGNVLGSNLFNALPVAGVAALISPARFEPTFGWALAIMVVACLVAGGFLATGRRINRVEGVGLLTGFVAAITAVVWWG</sequence>
<protein>
    <submittedName>
        <fullName evidence="8">Calcium/sodium antiporter</fullName>
    </submittedName>
</protein>
<dbReference type="KEGG" id="erz:ER308_05055"/>
<organism evidence="8 9">
    <name type="scientific">Egibacter rhizosphaerae</name>
    <dbReference type="NCBI Taxonomy" id="1670831"/>
    <lineage>
        <taxon>Bacteria</taxon>
        <taxon>Bacillati</taxon>
        <taxon>Actinomycetota</taxon>
        <taxon>Nitriliruptoria</taxon>
        <taxon>Egibacterales</taxon>
        <taxon>Egibacteraceae</taxon>
        <taxon>Egibacter</taxon>
    </lineage>
</organism>
<dbReference type="Gene3D" id="1.20.1420.30">
    <property type="entry name" value="NCX, central ion-binding region"/>
    <property type="match status" value="2"/>
</dbReference>
<feature type="transmembrane region" description="Helical" evidence="6">
    <location>
        <begin position="277"/>
        <end position="300"/>
    </location>
</feature>
<evidence type="ECO:0000256" key="5">
    <source>
        <dbReference type="SAM" id="MobiDB-lite"/>
    </source>
</evidence>
<feature type="transmembrane region" description="Helical" evidence="6">
    <location>
        <begin position="312"/>
        <end position="333"/>
    </location>
</feature>
<dbReference type="PANTHER" id="PTHR10846:SF8">
    <property type="entry name" value="INNER MEMBRANE PROTEIN YRBG"/>
    <property type="match status" value="1"/>
</dbReference>
<feature type="region of interest" description="Disordered" evidence="5">
    <location>
        <begin position="212"/>
        <end position="233"/>
    </location>
</feature>
<dbReference type="InterPro" id="IPR004837">
    <property type="entry name" value="NaCa_Exmemb"/>
</dbReference>
<gene>
    <name evidence="8" type="ORF">ER308_05055</name>
</gene>
<accession>A0A411YCT3</accession>